<dbReference type="NCBIfam" id="TIGR00632">
    <property type="entry name" value="vsr"/>
    <property type="match status" value="1"/>
</dbReference>
<protein>
    <submittedName>
        <fullName evidence="8">Very short patch repair endonuclease</fullName>
    </submittedName>
</protein>
<evidence type="ECO:0000256" key="5">
    <source>
        <dbReference type="ARBA" id="ARBA00023204"/>
    </source>
</evidence>
<evidence type="ECO:0000256" key="6">
    <source>
        <dbReference type="ARBA" id="ARBA00029466"/>
    </source>
</evidence>
<keyword evidence="5" id="KW-0234">DNA repair</keyword>
<reference evidence="8 9" key="1">
    <citation type="submission" date="2023-12" db="EMBL/GenBank/DDBJ databases">
        <authorList>
            <person name="Easwaran N."/>
            <person name="Lazarus H.P.S."/>
        </authorList>
    </citation>
    <scope>NUCLEOTIDE SEQUENCE [LARGE SCALE GENOMIC DNA]</scope>
    <source>
        <strain evidence="8 9">VIT-2023</strain>
    </source>
</reference>
<evidence type="ECO:0000256" key="2">
    <source>
        <dbReference type="ARBA" id="ARBA00022759"/>
    </source>
</evidence>
<comment type="similarity">
    <text evidence="6">Belongs to the Vsr family.</text>
</comment>
<keyword evidence="2 8" id="KW-0255">Endonuclease</keyword>
<dbReference type="EMBL" id="JBAWKY010000006">
    <property type="protein sequence ID" value="MEI4463738.1"/>
    <property type="molecule type" value="Genomic_DNA"/>
</dbReference>
<dbReference type="InterPro" id="IPR004603">
    <property type="entry name" value="DNA_mismatch_endonuc_vsr"/>
</dbReference>
<proteinExistence type="inferred from homology"/>
<keyword evidence="3" id="KW-0227">DNA damage</keyword>
<accession>A0ABU8ENG3</accession>
<dbReference type="SUPFAM" id="SSF52980">
    <property type="entry name" value="Restriction endonuclease-like"/>
    <property type="match status" value="1"/>
</dbReference>
<comment type="caution">
    <text evidence="8">The sequence shown here is derived from an EMBL/GenBank/DDBJ whole genome shotgun (WGS) entry which is preliminary data.</text>
</comment>
<keyword evidence="1" id="KW-0540">Nuclease</keyword>
<evidence type="ECO:0000259" key="7">
    <source>
        <dbReference type="Pfam" id="PF04480"/>
    </source>
</evidence>
<dbReference type="GO" id="GO:0004519">
    <property type="term" value="F:endonuclease activity"/>
    <property type="evidence" value="ECO:0007669"/>
    <property type="project" value="UniProtKB-KW"/>
</dbReference>
<keyword evidence="4" id="KW-0378">Hydrolase</keyword>
<dbReference type="InterPro" id="IPR007569">
    <property type="entry name" value="DUF559"/>
</dbReference>
<dbReference type="Gene3D" id="3.40.960.10">
    <property type="entry name" value="VSR Endonuclease"/>
    <property type="match status" value="1"/>
</dbReference>
<evidence type="ECO:0000313" key="9">
    <source>
        <dbReference type="Proteomes" id="UP001387110"/>
    </source>
</evidence>
<keyword evidence="9" id="KW-1185">Reference proteome</keyword>
<evidence type="ECO:0000256" key="1">
    <source>
        <dbReference type="ARBA" id="ARBA00022722"/>
    </source>
</evidence>
<evidence type="ECO:0000313" key="8">
    <source>
        <dbReference type="EMBL" id="MEI4463738.1"/>
    </source>
</evidence>
<dbReference type="Pfam" id="PF03852">
    <property type="entry name" value="Vsr"/>
    <property type="match status" value="1"/>
</dbReference>
<feature type="domain" description="DUF559" evidence="7">
    <location>
        <begin position="81"/>
        <end position="125"/>
    </location>
</feature>
<dbReference type="Proteomes" id="UP001387110">
    <property type="component" value="Unassembled WGS sequence"/>
</dbReference>
<evidence type="ECO:0000256" key="3">
    <source>
        <dbReference type="ARBA" id="ARBA00022763"/>
    </source>
</evidence>
<dbReference type="CDD" id="cd00221">
    <property type="entry name" value="Vsr"/>
    <property type="match status" value="1"/>
</dbReference>
<organism evidence="8 9">
    <name type="scientific">Exiguobacterium indicum</name>
    <dbReference type="NCBI Taxonomy" id="296995"/>
    <lineage>
        <taxon>Bacteria</taxon>
        <taxon>Bacillati</taxon>
        <taxon>Bacillota</taxon>
        <taxon>Bacilli</taxon>
        <taxon>Bacillales</taxon>
        <taxon>Bacillales Family XII. Incertae Sedis</taxon>
        <taxon>Exiguobacterium</taxon>
    </lineage>
</organism>
<sequence length="157" mass="18647">MATKNKNLSKVRGTDTKMEVKVRRALWHRGLRYRKNYRRLLGTPDIAFPAQRLVVFLDSCFWHGCPAHYKEPKSNVEFWRNKIKKNRERDKEQTEHYLCQGWTVLRYWEHEVDGDFERVVDEIDKTYHALVGAGADVQTARLETYLEEEVDTSDPCD</sequence>
<dbReference type="RefSeq" id="WP_336449603.1">
    <property type="nucleotide sequence ID" value="NZ_JBAWKY010000006.1"/>
</dbReference>
<dbReference type="Pfam" id="PF04480">
    <property type="entry name" value="DUF559"/>
    <property type="match status" value="1"/>
</dbReference>
<name>A0ABU8ENG3_9BACL</name>
<gene>
    <name evidence="8" type="ORF">SZL87_15030</name>
</gene>
<dbReference type="InterPro" id="IPR011335">
    <property type="entry name" value="Restrct_endonuc-II-like"/>
</dbReference>
<evidence type="ECO:0000256" key="4">
    <source>
        <dbReference type="ARBA" id="ARBA00022801"/>
    </source>
</evidence>